<evidence type="ECO:0000313" key="2">
    <source>
        <dbReference type="Proteomes" id="UP000009168"/>
    </source>
</evidence>
<dbReference type="RefSeq" id="XP_001013688.1">
    <property type="nucleotide sequence ID" value="XM_001013688.1"/>
</dbReference>
<evidence type="ECO:0008006" key="3">
    <source>
        <dbReference type="Google" id="ProtNLM"/>
    </source>
</evidence>
<dbReference type="EMBL" id="GG662725">
    <property type="protein sequence ID" value="EAR93443.1"/>
    <property type="molecule type" value="Genomic_DNA"/>
</dbReference>
<reference evidence="2" key="1">
    <citation type="journal article" date="2006" name="PLoS Biol.">
        <title>Macronuclear genome sequence of the ciliate Tetrahymena thermophila, a model eukaryote.</title>
        <authorList>
            <person name="Eisen J.A."/>
            <person name="Coyne R.S."/>
            <person name="Wu M."/>
            <person name="Wu D."/>
            <person name="Thiagarajan M."/>
            <person name="Wortman J.R."/>
            <person name="Badger J.H."/>
            <person name="Ren Q."/>
            <person name="Amedeo P."/>
            <person name="Jones K.M."/>
            <person name="Tallon L.J."/>
            <person name="Delcher A.L."/>
            <person name="Salzberg S.L."/>
            <person name="Silva J.C."/>
            <person name="Haas B.J."/>
            <person name="Majoros W.H."/>
            <person name="Farzad M."/>
            <person name="Carlton J.M."/>
            <person name="Smith R.K. Jr."/>
            <person name="Garg J."/>
            <person name="Pearlman R.E."/>
            <person name="Karrer K.M."/>
            <person name="Sun L."/>
            <person name="Manning G."/>
            <person name="Elde N.C."/>
            <person name="Turkewitz A.P."/>
            <person name="Asai D.J."/>
            <person name="Wilkes D.E."/>
            <person name="Wang Y."/>
            <person name="Cai H."/>
            <person name="Collins K."/>
            <person name="Stewart B.A."/>
            <person name="Lee S.R."/>
            <person name="Wilamowska K."/>
            <person name="Weinberg Z."/>
            <person name="Ruzzo W.L."/>
            <person name="Wloga D."/>
            <person name="Gaertig J."/>
            <person name="Frankel J."/>
            <person name="Tsao C.-C."/>
            <person name="Gorovsky M.A."/>
            <person name="Keeling P.J."/>
            <person name="Waller R.F."/>
            <person name="Patron N.J."/>
            <person name="Cherry J.M."/>
            <person name="Stover N.A."/>
            <person name="Krieger C.J."/>
            <person name="del Toro C."/>
            <person name="Ryder H.F."/>
            <person name="Williamson S.C."/>
            <person name="Barbeau R.A."/>
            <person name="Hamilton E.P."/>
            <person name="Orias E."/>
        </authorList>
    </citation>
    <scope>NUCLEOTIDE SEQUENCE [LARGE SCALE GENOMIC DNA]</scope>
    <source>
        <strain evidence="2">SB210</strain>
    </source>
</reference>
<protein>
    <recommendedName>
        <fullName evidence="3">Zinc carboxypeptidase family protein</fullName>
    </recommendedName>
</protein>
<dbReference type="AlphaFoldDB" id="Q23A37"/>
<gene>
    <name evidence="1" type="ORF">TTHERM_00833810</name>
</gene>
<accession>Q23A37</accession>
<dbReference type="InParanoid" id="Q23A37"/>
<organism evidence="1 2">
    <name type="scientific">Tetrahymena thermophila (strain SB210)</name>
    <dbReference type="NCBI Taxonomy" id="312017"/>
    <lineage>
        <taxon>Eukaryota</taxon>
        <taxon>Sar</taxon>
        <taxon>Alveolata</taxon>
        <taxon>Ciliophora</taxon>
        <taxon>Intramacronucleata</taxon>
        <taxon>Oligohymenophorea</taxon>
        <taxon>Hymenostomatida</taxon>
        <taxon>Tetrahymenina</taxon>
        <taxon>Tetrahymenidae</taxon>
        <taxon>Tetrahymena</taxon>
    </lineage>
</organism>
<keyword evidence="2" id="KW-1185">Reference proteome</keyword>
<evidence type="ECO:0000313" key="1">
    <source>
        <dbReference type="EMBL" id="EAR93443.1"/>
    </source>
</evidence>
<proteinExistence type="predicted"/>
<dbReference type="Proteomes" id="UP000009168">
    <property type="component" value="Unassembled WGS sequence"/>
</dbReference>
<dbReference type="GeneID" id="7839355"/>
<name>Q23A37_TETTS</name>
<dbReference type="KEGG" id="tet:TTHERM_00833810"/>
<dbReference type="HOGENOM" id="CLU_011289_1_0_1"/>
<sequence>MDQTKVQKFHNCSQHSKRKLKFIQVNQVNSSAEQNLFYCTDCINEDLNFQAKNYILIEQIIQEGENSIIQKWPPVNDYSVIEKLIKETSKFDQSQHIIQRVTNYFTELKDEIIRRIDFCQKKMINQIQDLPFGKSQIINQYQQISQILQLKSLINECKDDKTFQQPPTQQKFKKFITEVELKKDQNTKQLQQLLDSSVKQQYLINFELPNMIKEQIFSFVDKINFFNHGILNSSNNDHVDNQGESTNFCTKIMQLISNKSNFCSNEFLNQVKQKLEKISALIEDIPTQNMFIQGKKPTEFEKLTEEKMNQINEFVQHQIQLQSNSNYQREIQQSKVIKDIQKIMENKLNFINQASQKTIINHLTKTYPYLKKEENTKIIQELEKFELFNQIDEEMIDDLFSLMKKKQEIRNSMNNSQTQIISNCKELQQFKKENLDRIFRQFPIFDLIPKEGISILNELQFLKGTFNDGDQRIQIQKNNLNQYEISINELFYLGKQAQTLANCMSNMILEKDKKYIFRVQFKSKDNSPRYFQIGIMEQKNLNTQKGCQEQQFAEFQCEDKQLKLFGTIFNNYLKGKDLQIAESTIIELRVWLNGKILQITDYPQNNYIVSIKNEQLKKLKNLENPSFFVQLFDQYKSYIITDALIVENFDD</sequence>